<dbReference type="GO" id="GO:0005769">
    <property type="term" value="C:early endosome"/>
    <property type="evidence" value="ECO:0007669"/>
    <property type="project" value="TreeGrafter"/>
</dbReference>
<feature type="transmembrane region" description="Helical" evidence="11">
    <location>
        <begin position="935"/>
        <end position="960"/>
    </location>
</feature>
<keyword evidence="4 11" id="KW-1133">Transmembrane helix</keyword>
<feature type="transmembrane region" description="Helical" evidence="11">
    <location>
        <begin position="1010"/>
        <end position="1032"/>
    </location>
</feature>
<evidence type="ECO:0000256" key="6">
    <source>
        <dbReference type="ARBA" id="ARBA00023065"/>
    </source>
</evidence>
<dbReference type="Gene3D" id="1.20.1250.20">
    <property type="entry name" value="MFS general substrate transporter like domains"/>
    <property type="match status" value="1"/>
</dbReference>
<feature type="transmembrane region" description="Helical" evidence="11">
    <location>
        <begin position="347"/>
        <end position="367"/>
    </location>
</feature>
<evidence type="ECO:0000313" key="13">
    <source>
        <dbReference type="EMBL" id="OJJ87193.1"/>
    </source>
</evidence>
<dbReference type="Proteomes" id="UP000184300">
    <property type="component" value="Unassembled WGS sequence"/>
</dbReference>
<feature type="transmembrane region" description="Helical" evidence="11">
    <location>
        <begin position="981"/>
        <end position="1004"/>
    </location>
</feature>
<feature type="compositionally biased region" description="Basic and acidic residues" evidence="10">
    <location>
        <begin position="1229"/>
        <end position="1241"/>
    </location>
</feature>
<feature type="transmembrane region" description="Helical" evidence="11">
    <location>
        <begin position="466"/>
        <end position="488"/>
    </location>
</feature>
<keyword evidence="8 9" id="KW-0739">Sodium transport</keyword>
<feature type="transmembrane region" description="Helical" evidence="11">
    <location>
        <begin position="231"/>
        <end position="253"/>
    </location>
</feature>
<keyword evidence="5" id="KW-0915">Sodium</keyword>
<dbReference type="RefSeq" id="XP_022403882.1">
    <property type="nucleotide sequence ID" value="XM_022549615.1"/>
</dbReference>
<dbReference type="Pfam" id="PF13347">
    <property type="entry name" value="MFS_2"/>
    <property type="match status" value="1"/>
</dbReference>
<evidence type="ECO:0000259" key="12">
    <source>
        <dbReference type="Pfam" id="PF00999"/>
    </source>
</evidence>
<feature type="compositionally biased region" description="Low complexity" evidence="10">
    <location>
        <begin position="1219"/>
        <end position="1228"/>
    </location>
</feature>
<feature type="compositionally biased region" description="Basic and acidic residues" evidence="10">
    <location>
        <begin position="586"/>
        <end position="598"/>
    </location>
</feature>
<evidence type="ECO:0000256" key="4">
    <source>
        <dbReference type="ARBA" id="ARBA00022989"/>
    </source>
</evidence>
<evidence type="ECO:0000256" key="8">
    <source>
        <dbReference type="ARBA" id="ARBA00023201"/>
    </source>
</evidence>
<dbReference type="GO" id="GO:0015386">
    <property type="term" value="F:potassium:proton antiporter activity"/>
    <property type="evidence" value="ECO:0007669"/>
    <property type="project" value="TreeGrafter"/>
</dbReference>
<dbReference type="GO" id="GO:0005770">
    <property type="term" value="C:late endosome"/>
    <property type="evidence" value="ECO:0007669"/>
    <property type="project" value="TreeGrafter"/>
</dbReference>
<dbReference type="PANTHER" id="PTHR10110:SF187">
    <property type="entry name" value="SODIUM_HYDROGEN EXCHANGER"/>
    <property type="match status" value="1"/>
</dbReference>
<gene>
    <name evidence="13" type="ORF">ASPGLDRAFT_72485</name>
</gene>
<feature type="transmembrane region" description="Helical" evidence="11">
    <location>
        <begin position="813"/>
        <end position="839"/>
    </location>
</feature>
<dbReference type="SUPFAM" id="SSF103473">
    <property type="entry name" value="MFS general substrate transporter"/>
    <property type="match status" value="1"/>
</dbReference>
<evidence type="ECO:0000313" key="14">
    <source>
        <dbReference type="Proteomes" id="UP000184300"/>
    </source>
</evidence>
<dbReference type="Pfam" id="PF00999">
    <property type="entry name" value="Na_H_Exchanger"/>
    <property type="match status" value="1"/>
</dbReference>
<feature type="region of interest" description="Disordered" evidence="10">
    <location>
        <begin position="1"/>
        <end position="35"/>
    </location>
</feature>
<feature type="transmembrane region" description="Helical" evidence="11">
    <location>
        <begin position="904"/>
        <end position="923"/>
    </location>
</feature>
<reference evidence="14" key="1">
    <citation type="journal article" date="2017" name="Genome Biol.">
        <title>Comparative genomics reveals high biological diversity and specific adaptations in the industrially and medically important fungal genus Aspergillus.</title>
        <authorList>
            <person name="de Vries R.P."/>
            <person name="Riley R."/>
            <person name="Wiebenga A."/>
            <person name="Aguilar-Osorio G."/>
            <person name="Amillis S."/>
            <person name="Uchima C.A."/>
            <person name="Anderluh G."/>
            <person name="Asadollahi M."/>
            <person name="Askin M."/>
            <person name="Barry K."/>
            <person name="Battaglia E."/>
            <person name="Bayram O."/>
            <person name="Benocci T."/>
            <person name="Braus-Stromeyer S.A."/>
            <person name="Caldana C."/>
            <person name="Canovas D."/>
            <person name="Cerqueira G.C."/>
            <person name="Chen F."/>
            <person name="Chen W."/>
            <person name="Choi C."/>
            <person name="Clum A."/>
            <person name="Dos Santos R.A."/>
            <person name="Damasio A.R."/>
            <person name="Diallinas G."/>
            <person name="Emri T."/>
            <person name="Fekete E."/>
            <person name="Flipphi M."/>
            <person name="Freyberg S."/>
            <person name="Gallo A."/>
            <person name="Gournas C."/>
            <person name="Habgood R."/>
            <person name="Hainaut M."/>
            <person name="Harispe M.L."/>
            <person name="Henrissat B."/>
            <person name="Hilden K.S."/>
            <person name="Hope R."/>
            <person name="Hossain A."/>
            <person name="Karabika E."/>
            <person name="Karaffa L."/>
            <person name="Karanyi Z."/>
            <person name="Krasevec N."/>
            <person name="Kuo A."/>
            <person name="Kusch H."/>
            <person name="LaButti K."/>
            <person name="Lagendijk E.L."/>
            <person name="Lapidus A."/>
            <person name="Levasseur A."/>
            <person name="Lindquist E."/>
            <person name="Lipzen A."/>
            <person name="Logrieco A.F."/>
            <person name="MacCabe A."/>
            <person name="Maekelae M.R."/>
            <person name="Malavazi I."/>
            <person name="Melin P."/>
            <person name="Meyer V."/>
            <person name="Mielnichuk N."/>
            <person name="Miskei M."/>
            <person name="Molnar A.P."/>
            <person name="Mule G."/>
            <person name="Ngan C.Y."/>
            <person name="Orejas M."/>
            <person name="Orosz E."/>
            <person name="Ouedraogo J.P."/>
            <person name="Overkamp K.M."/>
            <person name="Park H.-S."/>
            <person name="Perrone G."/>
            <person name="Piumi F."/>
            <person name="Punt P.J."/>
            <person name="Ram A.F."/>
            <person name="Ramon A."/>
            <person name="Rauscher S."/>
            <person name="Record E."/>
            <person name="Riano-Pachon D.M."/>
            <person name="Robert V."/>
            <person name="Roehrig J."/>
            <person name="Ruller R."/>
            <person name="Salamov A."/>
            <person name="Salih N.S."/>
            <person name="Samson R.A."/>
            <person name="Sandor E."/>
            <person name="Sanguinetti M."/>
            <person name="Schuetze T."/>
            <person name="Sepcic K."/>
            <person name="Shelest E."/>
            <person name="Sherlock G."/>
            <person name="Sophianopoulou V."/>
            <person name="Squina F.M."/>
            <person name="Sun H."/>
            <person name="Susca A."/>
            <person name="Todd R.B."/>
            <person name="Tsang A."/>
            <person name="Unkles S.E."/>
            <person name="van de Wiele N."/>
            <person name="van Rossen-Uffink D."/>
            <person name="Oliveira J.V."/>
            <person name="Vesth T.C."/>
            <person name="Visser J."/>
            <person name="Yu J.-H."/>
            <person name="Zhou M."/>
            <person name="Andersen M.R."/>
            <person name="Archer D.B."/>
            <person name="Baker S.E."/>
            <person name="Benoit I."/>
            <person name="Brakhage A.A."/>
            <person name="Braus G.H."/>
            <person name="Fischer R."/>
            <person name="Frisvad J.C."/>
            <person name="Goldman G.H."/>
            <person name="Houbraken J."/>
            <person name="Oakley B."/>
            <person name="Pocsi I."/>
            <person name="Scazzocchio C."/>
            <person name="Seiboth B."/>
            <person name="vanKuyk P.A."/>
            <person name="Wortman J."/>
            <person name="Dyer P.S."/>
            <person name="Grigoriev I.V."/>
        </authorList>
    </citation>
    <scope>NUCLEOTIDE SEQUENCE [LARGE SCALE GENOMIC DNA]</scope>
    <source>
        <strain evidence="14">CBS 516.65</strain>
    </source>
</reference>
<sequence>MTEAANESSPLVGPDREDDTDIRYEPDDNPVLHGEDLSETKSSLYLFLLTLSIGGLQVVWSVELSSGTPYLQSLGMSKALLAFVWIASPLAGTLVQPYIGIRSDNCRISWGKRKPFMFAGAAGTVVALLALAWVQEIVGGLLGLFGADPNSGGVRMTIIIVATALMCCLDFAVNTVQAGIRCFIVDNAPTHQQESANAWASRMTGVGNICGFIFGYIDLPSILPFLGKTRFQILCAIASLLLGITLTISCSYIKERDPRLDSPPVSSSLGLVSFFEQVFKAIRYLPPQISKVCEVQLAAWIGWFPFLYYATTYIGQLYVNPIFEDHPNLSDKDIDQTWEDATRIGSFALLIYAVISFVANITLPVLVAPSYEPIVASDRQHGEGLLEGEDESGIGARRMSASSIPYGAPLEQQPQGSKANNGGPTWLAYLQIPGFTLRRAWLISHVLFAACMFSTFFVYTHQAGSAVIGLLGISWAMTLWAPFALISAEVSRIDTEYRIRRVRAARTVAEESRDAATAAADRHCYSHHGGDLENGHETPHVKAAGEEDENPAQAGIVLGLHNVAVSAPQILSSLVCSVIFKTFQKPRGEPWDDRRAADSDTDPDDVPEAGTKEFFSSWALFIMIMLLMCALFTSYILQQKKIQAVHETVLSIFGGMFVGLIIRLSPESPIQDSVTFDYQFFFNLLLPPIILASGYELHQANFFRNIGTILTFAFAGTFISAIVLGLVLYVWTRIPLDGLNISFVEAISVGATLSATDPVTILAIFNLYKVEPKLYTVIFGESILNDAIAIVLFETAQKYAESEAGSLTFLNLFEAIGLFLLVFFGSMIVGIIVGIMTALGLKYTHVRRMPKIESCMIVLIAYASYFFSNGVYLSGIVSLLFCGITMKHYAYYNMSRRTQLTTKYLFQVMAQLSENFIFIYLGMDLFVESNLQFKPLFILVAVLGICLARYLAVFPLSKAINWFIRYRARRRGVEAVDELPFAYQAMLFWAGLRGAVGVALAAGLKGVNAPALRATVLVVVVLTVIIFGGTTARMLEILGIRTGVVEELDSDDEFDIEVTHGGTYYKRDTGLGYTPRRMDSTIPLDGMQRERLDRTHSYSTGNSRRPSPPPNRSSSRSHARIYSNAYGPKDTQTRRDQSSTATLLNSGAGGPSDDSAASEDEFGLKTTKSTGKSRATAEPDPDEFEIDVEESEEDDHGLPPSATPASRLRRSHSQPQQESTSSRVSSSPSRHEAISAREALRDIFSGGPTGDHAAWFRQLDEGYIKPRLLLDQSNHKGPGAV</sequence>
<comment type="similarity">
    <text evidence="9">Belongs to the monovalent cation:proton antiporter 1 (CPA1) transporter (TC 2.A.36) family.</text>
</comment>
<evidence type="ECO:0000256" key="9">
    <source>
        <dbReference type="RuleBase" id="RU003722"/>
    </source>
</evidence>
<evidence type="ECO:0000256" key="2">
    <source>
        <dbReference type="ARBA" id="ARBA00022448"/>
    </source>
</evidence>
<keyword evidence="2 9" id="KW-0813">Transport</keyword>
<feature type="transmembrane region" description="Helical" evidence="11">
    <location>
        <begin position="74"/>
        <end position="95"/>
    </location>
</feature>
<keyword evidence="7 11" id="KW-0472">Membrane</keyword>
<name>A0A1L9VTE4_ASPGL</name>
<accession>A0A1L9VTE4</accession>
<feature type="domain" description="Cation/H+ exchanger transmembrane" evidence="12">
    <location>
        <begin position="631"/>
        <end position="1036"/>
    </location>
</feature>
<evidence type="ECO:0000256" key="7">
    <source>
        <dbReference type="ARBA" id="ARBA00023136"/>
    </source>
</evidence>
<feature type="compositionally biased region" description="Basic and acidic residues" evidence="10">
    <location>
        <begin position="1087"/>
        <end position="1096"/>
    </location>
</feature>
<dbReference type="InterPro" id="IPR036259">
    <property type="entry name" value="MFS_trans_sf"/>
</dbReference>
<feature type="transmembrane region" description="Helical" evidence="11">
    <location>
        <begin position="116"/>
        <end position="134"/>
    </location>
</feature>
<dbReference type="GeneID" id="34465875"/>
<feature type="transmembrane region" description="Helical" evidence="11">
    <location>
        <begin position="649"/>
        <end position="666"/>
    </location>
</feature>
<dbReference type="STRING" id="1160497.A0A1L9VTE4"/>
<feature type="transmembrane region" description="Helical" evidence="11">
    <location>
        <begin position="678"/>
        <end position="697"/>
    </location>
</feature>
<dbReference type="NCBIfam" id="TIGR00840">
    <property type="entry name" value="b_cpa1"/>
    <property type="match status" value="1"/>
</dbReference>
<feature type="region of interest" description="Disordered" evidence="10">
    <location>
        <begin position="1069"/>
        <end position="1245"/>
    </location>
</feature>
<feature type="transmembrane region" description="Helical" evidence="11">
    <location>
        <begin position="205"/>
        <end position="225"/>
    </location>
</feature>
<feature type="transmembrane region" description="Helical" evidence="11">
    <location>
        <begin position="440"/>
        <end position="459"/>
    </location>
</feature>
<evidence type="ECO:0000256" key="3">
    <source>
        <dbReference type="ARBA" id="ARBA00022692"/>
    </source>
</evidence>
<feature type="compositionally biased region" description="Acidic residues" evidence="10">
    <location>
        <begin position="1179"/>
        <end position="1195"/>
    </location>
</feature>
<feature type="transmembrane region" description="Helical" evidence="11">
    <location>
        <begin position="44"/>
        <end position="62"/>
    </location>
</feature>
<dbReference type="GO" id="GO:0015385">
    <property type="term" value="F:sodium:proton antiporter activity"/>
    <property type="evidence" value="ECO:0007669"/>
    <property type="project" value="InterPro"/>
</dbReference>
<dbReference type="PRINTS" id="PR01084">
    <property type="entry name" value="NAHEXCHNGR"/>
</dbReference>
<feature type="region of interest" description="Disordered" evidence="10">
    <location>
        <begin position="586"/>
        <end position="608"/>
    </location>
</feature>
<dbReference type="OrthoDB" id="196264at2759"/>
<dbReference type="InterPro" id="IPR006153">
    <property type="entry name" value="Cation/H_exchanger_TM"/>
</dbReference>
<keyword evidence="14" id="KW-1185">Reference proteome</keyword>
<evidence type="ECO:0000256" key="1">
    <source>
        <dbReference type="ARBA" id="ARBA00004141"/>
    </source>
</evidence>
<evidence type="ECO:0000256" key="5">
    <source>
        <dbReference type="ARBA" id="ARBA00023053"/>
    </source>
</evidence>
<feature type="transmembrane region" description="Helical" evidence="11">
    <location>
        <begin position="615"/>
        <end position="637"/>
    </location>
</feature>
<protein>
    <recommendedName>
        <fullName evidence="9">Sodium/hydrogen exchanger</fullName>
    </recommendedName>
</protein>
<keyword evidence="6 9" id="KW-0406">Ion transport</keyword>
<dbReference type="PANTHER" id="PTHR10110">
    <property type="entry name" value="SODIUM/HYDROGEN EXCHANGER"/>
    <property type="match status" value="1"/>
</dbReference>
<dbReference type="InterPro" id="IPR018422">
    <property type="entry name" value="Cation/H_exchanger_CPA1"/>
</dbReference>
<comment type="subcellular location">
    <subcellularLocation>
        <location evidence="1">Membrane</location>
        <topology evidence="1">Multi-pass membrane protein</topology>
    </subcellularLocation>
</comment>
<proteinExistence type="inferred from homology"/>
<dbReference type="GO" id="GO:0000329">
    <property type="term" value="C:fungal-type vacuole membrane"/>
    <property type="evidence" value="ECO:0007669"/>
    <property type="project" value="TreeGrafter"/>
</dbReference>
<dbReference type="Gene3D" id="6.10.140.1330">
    <property type="match status" value="1"/>
</dbReference>
<evidence type="ECO:0000256" key="10">
    <source>
        <dbReference type="SAM" id="MobiDB-lite"/>
    </source>
</evidence>
<evidence type="ECO:0000256" key="11">
    <source>
        <dbReference type="SAM" id="Phobius"/>
    </source>
</evidence>
<dbReference type="InterPro" id="IPR004709">
    <property type="entry name" value="NaH_exchanger"/>
</dbReference>
<feature type="transmembrane region" description="Helical" evidence="11">
    <location>
        <begin position="709"/>
        <end position="731"/>
    </location>
</feature>
<feature type="transmembrane region" description="Helical" evidence="11">
    <location>
        <begin position="154"/>
        <end position="173"/>
    </location>
</feature>
<keyword evidence="3 9" id="KW-0812">Transmembrane</keyword>
<dbReference type="VEuPathDB" id="FungiDB:ASPGLDRAFT_72485"/>
<feature type="transmembrane region" description="Helical" evidence="11">
    <location>
        <begin position="743"/>
        <end position="767"/>
    </location>
</feature>
<dbReference type="EMBL" id="KV878891">
    <property type="protein sequence ID" value="OJJ87193.1"/>
    <property type="molecule type" value="Genomic_DNA"/>
</dbReference>
<keyword evidence="9" id="KW-0050">Antiport</keyword>
<organism evidence="13 14">
    <name type="scientific">Aspergillus glaucus CBS 516.65</name>
    <dbReference type="NCBI Taxonomy" id="1160497"/>
    <lineage>
        <taxon>Eukaryota</taxon>
        <taxon>Fungi</taxon>
        <taxon>Dikarya</taxon>
        <taxon>Ascomycota</taxon>
        <taxon>Pezizomycotina</taxon>
        <taxon>Eurotiomycetes</taxon>
        <taxon>Eurotiomycetidae</taxon>
        <taxon>Eurotiales</taxon>
        <taxon>Aspergillaceae</taxon>
        <taxon>Aspergillus</taxon>
        <taxon>Aspergillus subgen. Aspergillus</taxon>
    </lineage>
</organism>
<dbReference type="GO" id="GO:0007035">
    <property type="term" value="P:vacuolar acidification"/>
    <property type="evidence" value="ECO:0007669"/>
    <property type="project" value="TreeGrafter"/>
</dbReference>